<dbReference type="KEGG" id="chya:V22_22730"/>
<name>A0A517T9H8_9PLAN</name>
<dbReference type="AlphaFoldDB" id="A0A517T9H8"/>
<feature type="compositionally biased region" description="Low complexity" evidence="1">
    <location>
        <begin position="209"/>
        <end position="225"/>
    </location>
</feature>
<feature type="compositionally biased region" description="Basic and acidic residues" evidence="1">
    <location>
        <begin position="239"/>
        <end position="251"/>
    </location>
</feature>
<evidence type="ECO:0000313" key="2">
    <source>
        <dbReference type="EMBL" id="QDT65027.1"/>
    </source>
</evidence>
<reference evidence="2 3" key="1">
    <citation type="submission" date="2019-02" db="EMBL/GenBank/DDBJ databases">
        <title>Deep-cultivation of Planctomycetes and their phenomic and genomic characterization uncovers novel biology.</title>
        <authorList>
            <person name="Wiegand S."/>
            <person name="Jogler M."/>
            <person name="Boedeker C."/>
            <person name="Pinto D."/>
            <person name="Vollmers J."/>
            <person name="Rivas-Marin E."/>
            <person name="Kohn T."/>
            <person name="Peeters S.H."/>
            <person name="Heuer A."/>
            <person name="Rast P."/>
            <person name="Oberbeckmann S."/>
            <person name="Bunk B."/>
            <person name="Jeske O."/>
            <person name="Meyerdierks A."/>
            <person name="Storesund J.E."/>
            <person name="Kallscheuer N."/>
            <person name="Luecker S."/>
            <person name="Lage O.M."/>
            <person name="Pohl T."/>
            <person name="Merkel B.J."/>
            <person name="Hornburger P."/>
            <person name="Mueller R.-W."/>
            <person name="Bruemmer F."/>
            <person name="Labrenz M."/>
            <person name="Spormann A.M."/>
            <person name="Op den Camp H."/>
            <person name="Overmann J."/>
            <person name="Amann R."/>
            <person name="Jetten M.S.M."/>
            <person name="Mascher T."/>
            <person name="Medema M.H."/>
            <person name="Devos D.P."/>
            <person name="Kaster A.-K."/>
            <person name="Ovreas L."/>
            <person name="Rohde M."/>
            <person name="Galperin M.Y."/>
            <person name="Jogler C."/>
        </authorList>
    </citation>
    <scope>NUCLEOTIDE SEQUENCE [LARGE SCALE GENOMIC DNA]</scope>
    <source>
        <strain evidence="2 3">V22</strain>
    </source>
</reference>
<feature type="region of interest" description="Disordered" evidence="1">
    <location>
        <begin position="137"/>
        <end position="158"/>
    </location>
</feature>
<organism evidence="2 3">
    <name type="scientific">Calycomorphotria hydatis</name>
    <dbReference type="NCBI Taxonomy" id="2528027"/>
    <lineage>
        <taxon>Bacteria</taxon>
        <taxon>Pseudomonadati</taxon>
        <taxon>Planctomycetota</taxon>
        <taxon>Planctomycetia</taxon>
        <taxon>Planctomycetales</taxon>
        <taxon>Planctomycetaceae</taxon>
        <taxon>Calycomorphotria</taxon>
    </lineage>
</organism>
<dbReference type="PANTHER" id="PTHR34547">
    <property type="entry name" value="YACP-LIKE NYN DOMAIN PROTEIN"/>
    <property type="match status" value="1"/>
</dbReference>
<sequence length="251" mass="28372">MATRFRLIDGYNLMHAAGFARQTYGPGDLERSRHRLQLFIAERLTLDERKRTTIVFDAYDSPYDQPSKTRFRKMTIEFAEDDGSADAALELMIIAHSSPKQVDVISSDRRIRDAARKRKAHSISSEDFLAELFSRNPVSDQNSESGLSGPPSSSGVSDVEVSYWLQEFGEELPELDKMEQDQVEAAEPVNKQANSPQKASLNTSGKPAQNPQQEEQSEQPTNSNQKPDSVEFWQAQIDELMKEEDSNRDLD</sequence>
<keyword evidence="3" id="KW-1185">Reference proteome</keyword>
<feature type="compositionally biased region" description="Polar residues" evidence="1">
    <location>
        <begin position="191"/>
        <end position="207"/>
    </location>
</feature>
<accession>A0A517T9H8</accession>
<protein>
    <submittedName>
        <fullName evidence="2">YacP-like NYN domain protein</fullName>
    </submittedName>
</protein>
<gene>
    <name evidence="2" type="ORF">V22_22730</name>
</gene>
<proteinExistence type="predicted"/>
<dbReference type="RefSeq" id="WP_145262680.1">
    <property type="nucleotide sequence ID" value="NZ_CP036316.1"/>
</dbReference>
<dbReference type="Proteomes" id="UP000319976">
    <property type="component" value="Chromosome"/>
</dbReference>
<feature type="compositionally biased region" description="Low complexity" evidence="1">
    <location>
        <begin position="143"/>
        <end position="158"/>
    </location>
</feature>
<evidence type="ECO:0000313" key="3">
    <source>
        <dbReference type="Proteomes" id="UP000319976"/>
    </source>
</evidence>
<dbReference type="InterPro" id="IPR010298">
    <property type="entry name" value="YacP-like"/>
</dbReference>
<feature type="region of interest" description="Disordered" evidence="1">
    <location>
        <begin position="180"/>
        <end position="251"/>
    </location>
</feature>
<dbReference type="Pfam" id="PF05991">
    <property type="entry name" value="NYN_YacP"/>
    <property type="match status" value="1"/>
</dbReference>
<dbReference type="OrthoDB" id="286832at2"/>
<dbReference type="PANTHER" id="PTHR34547:SF1">
    <property type="entry name" value="YACP-LIKE NYN DOMAIN PROTEIN"/>
    <property type="match status" value="1"/>
</dbReference>
<evidence type="ECO:0000256" key="1">
    <source>
        <dbReference type="SAM" id="MobiDB-lite"/>
    </source>
</evidence>
<dbReference type="EMBL" id="CP036316">
    <property type="protein sequence ID" value="QDT65027.1"/>
    <property type="molecule type" value="Genomic_DNA"/>
</dbReference>